<sequence length="129" mass="13887">MEKLDTGKVIPTSKIVLSEACEDNAQQNALDYGLPFSATSMIAILSIAVDGGNTSSVSNKTPVKLDDRTVICIVVQESHSKEAIKSLEATLVATLEKKFEQLMAAMNRTTHGNPAGQSFASCKEIYENH</sequence>
<dbReference type="Proteomes" id="UP001163046">
    <property type="component" value="Unassembled WGS sequence"/>
</dbReference>
<protein>
    <submittedName>
        <fullName evidence="1">Uncharacterized protein</fullName>
    </submittedName>
</protein>
<dbReference type="AlphaFoldDB" id="A0A9X0CMU4"/>
<dbReference type="OrthoDB" id="10566329at2759"/>
<reference evidence="1" key="1">
    <citation type="submission" date="2023-01" db="EMBL/GenBank/DDBJ databases">
        <title>Genome assembly of the deep-sea coral Lophelia pertusa.</title>
        <authorList>
            <person name="Herrera S."/>
            <person name="Cordes E."/>
        </authorList>
    </citation>
    <scope>NUCLEOTIDE SEQUENCE</scope>
    <source>
        <strain evidence="1">USNM1676648</strain>
        <tissue evidence="1">Polyp</tissue>
    </source>
</reference>
<comment type="caution">
    <text evidence="1">The sequence shown here is derived from an EMBL/GenBank/DDBJ whole genome shotgun (WGS) entry which is preliminary data.</text>
</comment>
<organism evidence="1 2">
    <name type="scientific">Desmophyllum pertusum</name>
    <dbReference type="NCBI Taxonomy" id="174260"/>
    <lineage>
        <taxon>Eukaryota</taxon>
        <taxon>Metazoa</taxon>
        <taxon>Cnidaria</taxon>
        <taxon>Anthozoa</taxon>
        <taxon>Hexacorallia</taxon>
        <taxon>Scleractinia</taxon>
        <taxon>Caryophylliina</taxon>
        <taxon>Caryophylliidae</taxon>
        <taxon>Desmophyllum</taxon>
    </lineage>
</organism>
<feature type="non-terminal residue" evidence="1">
    <location>
        <position position="1"/>
    </location>
</feature>
<dbReference type="EMBL" id="MU826906">
    <property type="protein sequence ID" value="KAJ7369567.1"/>
    <property type="molecule type" value="Genomic_DNA"/>
</dbReference>
<evidence type="ECO:0000313" key="2">
    <source>
        <dbReference type="Proteomes" id="UP001163046"/>
    </source>
</evidence>
<keyword evidence="2" id="KW-1185">Reference proteome</keyword>
<accession>A0A9X0CMU4</accession>
<evidence type="ECO:0000313" key="1">
    <source>
        <dbReference type="EMBL" id="KAJ7369567.1"/>
    </source>
</evidence>
<gene>
    <name evidence="1" type="ORF">OS493_037957</name>
</gene>
<proteinExistence type="predicted"/>
<name>A0A9X0CMU4_9CNID</name>